<reference evidence="4 5" key="1">
    <citation type="submission" date="2021-03" db="EMBL/GenBank/DDBJ databases">
        <title>Genomic Encyclopedia of Type Strains, Phase IV (KMG-IV): sequencing the most valuable type-strain genomes for metagenomic binning, comparative biology and taxonomic classification.</title>
        <authorList>
            <person name="Goeker M."/>
        </authorList>
    </citation>
    <scope>NUCLEOTIDE SEQUENCE [LARGE SCALE GENOMIC DNA]</scope>
    <source>
        <strain evidence="4 5">DSM 21292</strain>
    </source>
</reference>
<feature type="chain" id="PRO_5046346773" description="TPM domain-containing protein" evidence="2">
    <location>
        <begin position="33"/>
        <end position="266"/>
    </location>
</feature>
<proteinExistence type="predicted"/>
<evidence type="ECO:0000313" key="4">
    <source>
        <dbReference type="EMBL" id="MBP2247343.1"/>
    </source>
</evidence>
<dbReference type="Pfam" id="PF04536">
    <property type="entry name" value="TPM_phosphatase"/>
    <property type="match status" value="1"/>
</dbReference>
<feature type="compositionally biased region" description="Gly residues" evidence="1">
    <location>
        <begin position="243"/>
        <end position="254"/>
    </location>
</feature>
<comment type="caution">
    <text evidence="4">The sequence shown here is derived from an EMBL/GenBank/DDBJ whole genome shotgun (WGS) entry which is preliminary data.</text>
</comment>
<keyword evidence="5" id="KW-1185">Reference proteome</keyword>
<dbReference type="RefSeq" id="WP_211083801.1">
    <property type="nucleotide sequence ID" value="NZ_CBCSLC010000009.1"/>
</dbReference>
<feature type="domain" description="TPM" evidence="3">
    <location>
        <begin position="39"/>
        <end position="158"/>
    </location>
</feature>
<evidence type="ECO:0000313" key="5">
    <source>
        <dbReference type="Proteomes" id="UP000810207"/>
    </source>
</evidence>
<organism evidence="4 5">
    <name type="scientific">Paenibacillus xylanexedens</name>
    <dbReference type="NCBI Taxonomy" id="528191"/>
    <lineage>
        <taxon>Bacteria</taxon>
        <taxon>Bacillati</taxon>
        <taxon>Bacillota</taxon>
        <taxon>Bacilli</taxon>
        <taxon>Bacillales</taxon>
        <taxon>Paenibacillaceae</taxon>
        <taxon>Paenibacillus</taxon>
    </lineage>
</organism>
<dbReference type="InterPro" id="IPR007621">
    <property type="entry name" value="TPM_dom"/>
</dbReference>
<protein>
    <recommendedName>
        <fullName evidence="3">TPM domain-containing protein</fullName>
    </recommendedName>
</protein>
<name>A0ABS4RWR7_PAEXY</name>
<feature type="signal peptide" evidence="2">
    <location>
        <begin position="1"/>
        <end position="32"/>
    </location>
</feature>
<evidence type="ECO:0000256" key="1">
    <source>
        <dbReference type="SAM" id="MobiDB-lite"/>
    </source>
</evidence>
<evidence type="ECO:0000256" key="2">
    <source>
        <dbReference type="SAM" id="SignalP"/>
    </source>
</evidence>
<keyword evidence="2" id="KW-0732">Signal</keyword>
<accession>A0ABS4RWR7</accession>
<feature type="region of interest" description="Disordered" evidence="1">
    <location>
        <begin position="233"/>
        <end position="266"/>
    </location>
</feature>
<sequence length="266" mass="29512">MRKRTPLAVMATLILLMITLVAPLIPMSSASAAENKNLIYDEANLLSEQEISELNVLASQYGAERQTDFVIYTSNNEEHKSEKLLTEDFYDDQGFGYDKTHGNAVILTIDMYNRKMYLAGFYKGEEYIDNGRADKITAKIAPDVSDGNYRLAFEKYLELSYEYMDLKPGVNPDNILFKTWFQLAVSVAIGGIVVGVMTHRSGGRVTVNRATYEDSSNSSVIDRQDRYIRTTVTKRKIEKNNNNGGGGGGGGTTRGGHSHSGSSRSF</sequence>
<dbReference type="EMBL" id="JAGIKV010000015">
    <property type="protein sequence ID" value="MBP2247343.1"/>
    <property type="molecule type" value="Genomic_DNA"/>
</dbReference>
<dbReference type="Proteomes" id="UP000810207">
    <property type="component" value="Unassembled WGS sequence"/>
</dbReference>
<evidence type="ECO:0000259" key="3">
    <source>
        <dbReference type="Pfam" id="PF04536"/>
    </source>
</evidence>
<dbReference type="Gene3D" id="3.10.310.50">
    <property type="match status" value="1"/>
</dbReference>
<gene>
    <name evidence="4" type="ORF">J2Z28_003995</name>
</gene>